<dbReference type="Gene3D" id="3.40.366.10">
    <property type="entry name" value="Malonyl-Coenzyme A Acyl Carrier Protein, domain 2"/>
    <property type="match status" value="1"/>
</dbReference>
<name>X1SSR2_9ZZZZ</name>
<dbReference type="InterPro" id="IPR016036">
    <property type="entry name" value="Malonyl_transacylase_ACP-bd"/>
</dbReference>
<evidence type="ECO:0000259" key="2">
    <source>
        <dbReference type="SMART" id="SM00827"/>
    </source>
</evidence>
<dbReference type="Pfam" id="PF00698">
    <property type="entry name" value="Acyl_transf_1"/>
    <property type="match status" value="1"/>
</dbReference>
<accession>X1SSR2</accession>
<dbReference type="GO" id="GO:0016740">
    <property type="term" value="F:transferase activity"/>
    <property type="evidence" value="ECO:0007669"/>
    <property type="project" value="UniProtKB-KW"/>
</dbReference>
<reference evidence="3" key="1">
    <citation type="journal article" date="2014" name="Front. Microbiol.">
        <title>High frequency of phylogenetically diverse reductive dehalogenase-homologous genes in deep subseafloor sedimentary metagenomes.</title>
        <authorList>
            <person name="Kawai M."/>
            <person name="Futagami T."/>
            <person name="Toyoda A."/>
            <person name="Takaki Y."/>
            <person name="Nishi S."/>
            <person name="Hori S."/>
            <person name="Arai W."/>
            <person name="Tsubouchi T."/>
            <person name="Morono Y."/>
            <person name="Uchiyama I."/>
            <person name="Ito T."/>
            <person name="Fujiyama A."/>
            <person name="Inagaki F."/>
            <person name="Takami H."/>
        </authorList>
    </citation>
    <scope>NUCLEOTIDE SEQUENCE</scope>
    <source>
        <strain evidence="3">Expedition CK06-06</strain>
    </source>
</reference>
<dbReference type="InterPro" id="IPR016035">
    <property type="entry name" value="Acyl_Trfase/lysoPLipase"/>
</dbReference>
<comment type="caution">
    <text evidence="3">The sequence shown here is derived from an EMBL/GenBank/DDBJ whole genome shotgun (WGS) entry which is preliminary data.</text>
</comment>
<evidence type="ECO:0000256" key="1">
    <source>
        <dbReference type="ARBA" id="ARBA00022679"/>
    </source>
</evidence>
<dbReference type="InterPro" id="IPR050444">
    <property type="entry name" value="Polyketide_Synthase"/>
</dbReference>
<proteinExistence type="predicted"/>
<dbReference type="PANTHER" id="PTHR45681">
    <property type="entry name" value="POLYKETIDE SYNTHASE 44-RELATED"/>
    <property type="match status" value="1"/>
</dbReference>
<dbReference type="SMART" id="SM00827">
    <property type="entry name" value="PKS_AT"/>
    <property type="match status" value="1"/>
</dbReference>
<organism evidence="3">
    <name type="scientific">marine sediment metagenome</name>
    <dbReference type="NCBI Taxonomy" id="412755"/>
    <lineage>
        <taxon>unclassified sequences</taxon>
        <taxon>metagenomes</taxon>
        <taxon>ecological metagenomes</taxon>
    </lineage>
</organism>
<feature type="non-terminal residue" evidence="3">
    <location>
        <position position="274"/>
    </location>
</feature>
<feature type="domain" description="Malonyl-CoA:ACP transacylase (MAT)" evidence="2">
    <location>
        <begin position="1"/>
        <end position="211"/>
    </location>
</feature>
<dbReference type="AlphaFoldDB" id="X1SSR2"/>
<dbReference type="InterPro" id="IPR014043">
    <property type="entry name" value="Acyl_transferase_dom"/>
</dbReference>
<dbReference type="EMBL" id="BARW01019508">
    <property type="protein sequence ID" value="GAI96097.1"/>
    <property type="molecule type" value="Genomic_DNA"/>
</dbReference>
<dbReference type="PANTHER" id="PTHR45681:SF6">
    <property type="entry name" value="POLYKETIDE SYNTHASE 37"/>
    <property type="match status" value="1"/>
</dbReference>
<feature type="non-terminal residue" evidence="3">
    <location>
        <position position="1"/>
    </location>
</feature>
<keyword evidence="1" id="KW-0808">Transferase</keyword>
<sequence>GHSGGEIAAAYASEVLSVEDAAMVAWGHVCIIKYLTGTGTMAHISLSSGELKRFLVDQPTVTIAARNSPFATVLVGQEEPLRSIVEKVEADTDVFCRMLRVDVPLHSPSVEPYLDSIRSVISGIYPNPPRIPIYSTLYGRLAQDGDFDTTYWCNHIRQPVEFMEAVTSALSDGVESFLELTPHAVLQDAMIDCSRAFGKTVFSCALMHRDEDAAPVISEALSMLQSHNDNITSRAVNEVLSDDAKRILDTDPARRMPLIIELVGDCLREASGME</sequence>
<protein>
    <recommendedName>
        <fullName evidence="2">Malonyl-CoA:ACP transacylase (MAT) domain-containing protein</fullName>
    </recommendedName>
</protein>
<evidence type="ECO:0000313" key="3">
    <source>
        <dbReference type="EMBL" id="GAI96097.1"/>
    </source>
</evidence>
<gene>
    <name evidence="3" type="ORF">S12H4_33137</name>
</gene>
<dbReference type="SUPFAM" id="SSF55048">
    <property type="entry name" value="Probable ACP-binding domain of malonyl-CoA ACP transacylase"/>
    <property type="match status" value="1"/>
</dbReference>
<dbReference type="InterPro" id="IPR001227">
    <property type="entry name" value="Ac_transferase_dom_sf"/>
</dbReference>
<dbReference type="SUPFAM" id="SSF52151">
    <property type="entry name" value="FabD/lysophospholipase-like"/>
    <property type="match status" value="1"/>
</dbReference>